<gene>
    <name evidence="1" type="ORF">GCM10009843_06510</name>
</gene>
<reference evidence="1 2" key="1">
    <citation type="journal article" date="2019" name="Int. J. Syst. Evol. Microbiol.">
        <title>The Global Catalogue of Microorganisms (GCM) 10K type strain sequencing project: providing services to taxonomists for standard genome sequencing and annotation.</title>
        <authorList>
            <consortium name="The Broad Institute Genomics Platform"/>
            <consortium name="The Broad Institute Genome Sequencing Center for Infectious Disease"/>
            <person name="Wu L."/>
            <person name="Ma J."/>
        </authorList>
    </citation>
    <scope>NUCLEOTIDE SEQUENCE [LARGE SCALE GENOMIC DNA]</scope>
    <source>
        <strain evidence="1 2">JCM 16021</strain>
    </source>
</reference>
<dbReference type="EMBL" id="BAAAQQ010000002">
    <property type="protein sequence ID" value="GAA2116362.1"/>
    <property type="molecule type" value="Genomic_DNA"/>
</dbReference>
<proteinExistence type="predicted"/>
<evidence type="ECO:0000313" key="2">
    <source>
        <dbReference type="Proteomes" id="UP001500575"/>
    </source>
</evidence>
<sequence>MSGPNCAPYLVMVAPLLGWPSPGGQSYQRTGRQRHADTLSKICEFRRLHLRFLRIRLCVVGGDETMG</sequence>
<keyword evidence="2" id="KW-1185">Reference proteome</keyword>
<name>A0ABN2XUG7_9ACTN</name>
<comment type="caution">
    <text evidence="1">The sequence shown here is derived from an EMBL/GenBank/DDBJ whole genome shotgun (WGS) entry which is preliminary data.</text>
</comment>
<evidence type="ECO:0000313" key="1">
    <source>
        <dbReference type="EMBL" id="GAA2116362.1"/>
    </source>
</evidence>
<dbReference type="Proteomes" id="UP001500575">
    <property type="component" value="Unassembled WGS sequence"/>
</dbReference>
<protein>
    <recommendedName>
        <fullName evidence="3">Secreted protein</fullName>
    </recommendedName>
</protein>
<accession>A0ABN2XUG7</accession>
<evidence type="ECO:0008006" key="3">
    <source>
        <dbReference type="Google" id="ProtNLM"/>
    </source>
</evidence>
<organism evidence="1 2">
    <name type="scientific">Nocardioides bigeumensis</name>
    <dbReference type="NCBI Taxonomy" id="433657"/>
    <lineage>
        <taxon>Bacteria</taxon>
        <taxon>Bacillati</taxon>
        <taxon>Actinomycetota</taxon>
        <taxon>Actinomycetes</taxon>
        <taxon>Propionibacteriales</taxon>
        <taxon>Nocardioidaceae</taxon>
        <taxon>Nocardioides</taxon>
    </lineage>
</organism>